<accession>A0A6M3JEL6</accession>
<organism evidence="1">
    <name type="scientific">viral metagenome</name>
    <dbReference type="NCBI Taxonomy" id="1070528"/>
    <lineage>
        <taxon>unclassified sequences</taxon>
        <taxon>metagenomes</taxon>
        <taxon>organismal metagenomes</taxon>
    </lineage>
</organism>
<evidence type="ECO:0000313" key="2">
    <source>
        <dbReference type="EMBL" id="QJA91641.1"/>
    </source>
</evidence>
<proteinExistence type="predicted"/>
<dbReference type="EMBL" id="MT143002">
    <property type="protein sequence ID" value="QJA91641.1"/>
    <property type="molecule type" value="Genomic_DNA"/>
</dbReference>
<sequence length="109" mass="12524">MQVQVQKQQGDVNIVTIDAFPEINEYSTQTVIETGVVQEGTATGHSHRIVGTKFKLFRQHGLLFADIISENCKMVHEEHESIELEPGKYEFVRTAEYDHFAEESRRVMD</sequence>
<name>A0A6M3JEL6_9ZZZZ</name>
<protein>
    <submittedName>
        <fullName evidence="1">Uncharacterized protein</fullName>
    </submittedName>
</protein>
<evidence type="ECO:0000313" key="1">
    <source>
        <dbReference type="EMBL" id="QJA68639.1"/>
    </source>
</evidence>
<dbReference type="EMBL" id="MT141635">
    <property type="protein sequence ID" value="QJA68639.1"/>
    <property type="molecule type" value="Genomic_DNA"/>
</dbReference>
<reference evidence="1" key="1">
    <citation type="submission" date="2020-03" db="EMBL/GenBank/DDBJ databases">
        <title>The deep terrestrial virosphere.</title>
        <authorList>
            <person name="Holmfeldt K."/>
            <person name="Nilsson E."/>
            <person name="Simone D."/>
            <person name="Lopez-Fernandez M."/>
            <person name="Wu X."/>
            <person name="de Brujin I."/>
            <person name="Lundin D."/>
            <person name="Andersson A."/>
            <person name="Bertilsson S."/>
            <person name="Dopson M."/>
        </authorList>
    </citation>
    <scope>NUCLEOTIDE SEQUENCE</scope>
    <source>
        <strain evidence="1">MM415A06039</strain>
        <strain evidence="2">MM415B03310</strain>
    </source>
</reference>
<dbReference type="AlphaFoldDB" id="A0A6M3JEL6"/>
<gene>
    <name evidence="1" type="ORF">MM415A06039_0005</name>
    <name evidence="2" type="ORF">MM415B03310_0011</name>
</gene>